<dbReference type="EMBL" id="LAZR01008001">
    <property type="protein sequence ID" value="KKM81566.1"/>
    <property type="molecule type" value="Genomic_DNA"/>
</dbReference>
<accession>A0A0F9L383</accession>
<protein>
    <submittedName>
        <fullName evidence="1">Uncharacterized protein</fullName>
    </submittedName>
</protein>
<proteinExistence type="predicted"/>
<organism evidence="1">
    <name type="scientific">marine sediment metagenome</name>
    <dbReference type="NCBI Taxonomy" id="412755"/>
    <lineage>
        <taxon>unclassified sequences</taxon>
        <taxon>metagenomes</taxon>
        <taxon>ecological metagenomes</taxon>
    </lineage>
</organism>
<sequence length="145" mass="16233">MAKLTLEEIYELSQDAESQSVIVIGASEFAHQFMGNEKVFPVDDGASPPVLINQDANLYLGKMHQFAVKVLNFRSNKYGGLVNDLQNLIFIIIAANKTTWKLLDLKGKGKLQQKWSDPDIAGFLLTAFERLSGVTQREKQAYDLL</sequence>
<evidence type="ECO:0000313" key="1">
    <source>
        <dbReference type="EMBL" id="KKM81566.1"/>
    </source>
</evidence>
<comment type="caution">
    <text evidence="1">The sequence shown here is derived from an EMBL/GenBank/DDBJ whole genome shotgun (WGS) entry which is preliminary data.</text>
</comment>
<dbReference type="AlphaFoldDB" id="A0A0F9L383"/>
<name>A0A0F9L383_9ZZZZ</name>
<reference evidence="1" key="1">
    <citation type="journal article" date="2015" name="Nature">
        <title>Complex archaea that bridge the gap between prokaryotes and eukaryotes.</title>
        <authorList>
            <person name="Spang A."/>
            <person name="Saw J.H."/>
            <person name="Jorgensen S.L."/>
            <person name="Zaremba-Niedzwiedzka K."/>
            <person name="Martijn J."/>
            <person name="Lind A.E."/>
            <person name="van Eijk R."/>
            <person name="Schleper C."/>
            <person name="Guy L."/>
            <person name="Ettema T.J."/>
        </authorList>
    </citation>
    <scope>NUCLEOTIDE SEQUENCE</scope>
</reference>
<gene>
    <name evidence="1" type="ORF">LCGC14_1328460</name>
</gene>